<organism evidence="1 2">
    <name type="scientific">Streptomyces ovatisporus</name>
    <dbReference type="NCBI Taxonomy" id="1128682"/>
    <lineage>
        <taxon>Bacteria</taxon>
        <taxon>Bacillati</taxon>
        <taxon>Actinomycetota</taxon>
        <taxon>Actinomycetes</taxon>
        <taxon>Kitasatosporales</taxon>
        <taxon>Streptomycetaceae</taxon>
        <taxon>Streptomyces</taxon>
    </lineage>
</organism>
<evidence type="ECO:0000313" key="2">
    <source>
        <dbReference type="Proteomes" id="UP001595997"/>
    </source>
</evidence>
<dbReference type="RefSeq" id="WP_386441582.1">
    <property type="nucleotide sequence ID" value="NZ_JBHSFH010000003.1"/>
</dbReference>
<comment type="caution">
    <text evidence="1">The sequence shown here is derived from an EMBL/GenBank/DDBJ whole genome shotgun (WGS) entry which is preliminary data.</text>
</comment>
<dbReference type="EMBL" id="JBHSFH010000003">
    <property type="protein sequence ID" value="MFC4493021.1"/>
    <property type="molecule type" value="Genomic_DNA"/>
</dbReference>
<proteinExistence type="predicted"/>
<sequence length="61" mass="6489">MDCPRAGQCLPGLAHRGEDFDPITALCEAQQRGLTVNRDPDELSTLLTRPAGSHLIAGACE</sequence>
<name>A0ABV9A1V2_9ACTN</name>
<gene>
    <name evidence="1" type="ORF">ACFPA8_02580</name>
</gene>
<evidence type="ECO:0000313" key="1">
    <source>
        <dbReference type="EMBL" id="MFC4493021.1"/>
    </source>
</evidence>
<accession>A0ABV9A1V2</accession>
<dbReference type="Proteomes" id="UP001595997">
    <property type="component" value="Unassembled WGS sequence"/>
</dbReference>
<reference evidence="2" key="1">
    <citation type="journal article" date="2019" name="Int. J. Syst. Evol. Microbiol.">
        <title>The Global Catalogue of Microorganisms (GCM) 10K type strain sequencing project: providing services to taxonomists for standard genome sequencing and annotation.</title>
        <authorList>
            <consortium name="The Broad Institute Genomics Platform"/>
            <consortium name="The Broad Institute Genome Sequencing Center for Infectious Disease"/>
            <person name="Wu L."/>
            <person name="Ma J."/>
        </authorList>
    </citation>
    <scope>NUCLEOTIDE SEQUENCE [LARGE SCALE GENOMIC DNA]</scope>
    <source>
        <strain evidence="2">CGMCC 4.7357</strain>
    </source>
</reference>
<keyword evidence="2" id="KW-1185">Reference proteome</keyword>
<protein>
    <submittedName>
        <fullName evidence="1">Uncharacterized protein</fullName>
    </submittedName>
</protein>